<keyword evidence="6" id="KW-0560">Oxidoreductase</keyword>
<comment type="similarity">
    <text evidence="3">Belongs to the UbiH/COQ6 family.</text>
</comment>
<dbReference type="NCBIfam" id="TIGR01988">
    <property type="entry name" value="Ubi-OHases"/>
    <property type="match status" value="1"/>
</dbReference>
<reference evidence="9 10" key="1">
    <citation type="journal article" date="2023" name="Front. Microbiol.">
        <title>Phylogeography and host specificity of Pasteurellaceae pathogenic to sea-farmed fish in the north-east Atlantic.</title>
        <authorList>
            <person name="Gulla S."/>
            <person name="Colquhoun D.J."/>
            <person name="Olsen A.B."/>
            <person name="Spilsberg B."/>
            <person name="Lagesen K."/>
            <person name="Aakesson C.P."/>
            <person name="Strom S."/>
            <person name="Manji F."/>
            <person name="Birkbeck T.H."/>
            <person name="Nilsen H.K."/>
        </authorList>
    </citation>
    <scope>NUCLEOTIDE SEQUENCE [LARGE SCALE GENOMIC DNA]</scope>
    <source>
        <strain evidence="9 10">NVIB3131</strain>
    </source>
</reference>
<dbReference type="SUPFAM" id="SSF51905">
    <property type="entry name" value="FAD/NAD(P)-binding domain"/>
    <property type="match status" value="1"/>
</dbReference>
<evidence type="ECO:0000256" key="5">
    <source>
        <dbReference type="ARBA" id="ARBA00022827"/>
    </source>
</evidence>
<dbReference type="PANTHER" id="PTHR43876">
    <property type="entry name" value="UBIQUINONE BIOSYNTHESIS MONOOXYGENASE COQ6, MITOCHONDRIAL"/>
    <property type="match status" value="1"/>
</dbReference>
<keyword evidence="7 9" id="KW-0503">Monooxygenase</keyword>
<evidence type="ECO:0000313" key="10">
    <source>
        <dbReference type="Proteomes" id="UP001226020"/>
    </source>
</evidence>
<dbReference type="Gene3D" id="3.50.50.60">
    <property type="entry name" value="FAD/NAD(P)-binding domain"/>
    <property type="match status" value="2"/>
</dbReference>
<dbReference type="AlphaFoldDB" id="A0AAW8CKM1"/>
<gene>
    <name evidence="9" type="ORF">QJU57_08585</name>
</gene>
<dbReference type="RefSeq" id="WP_306348357.1">
    <property type="nucleotide sequence ID" value="NZ_JASAWV010000014.1"/>
</dbReference>
<comment type="cofactor">
    <cofactor evidence="1">
        <name>FAD</name>
        <dbReference type="ChEBI" id="CHEBI:57692"/>
    </cofactor>
</comment>
<evidence type="ECO:0000256" key="6">
    <source>
        <dbReference type="ARBA" id="ARBA00023002"/>
    </source>
</evidence>
<sequence>MKSTDITIIGGGMVGLAVAALLENANCQITIIERSTPFFDPNLLTHRVSAINFASQTMLEKLGIWQFIPENKKSPYSKMHVWEKDSFAKIEFDNTANEIKSLGLEQLGFIIENQHIQNALWQQVSKQPNVEIILAQPQTLSINETGAFLTLDNNEMLTSKLVIGADGANSWVRSQMNMPLISKDYQHTALVCNVKTQEAHQQTAWQIFSPDSILAFLPLNDEYHCSIVWSLPPEKAKTLLNCDVIAFNKALTIAFDNKLGLCELVTDLQNPRGIYPLTARYCRDFAQNRIALVGDAAHTIHPLAGLGVNLGFADAMEMATQIKTNLEKNVDIGEYRHLREYERKRKVEAVKLLGAMGVLKETFSGNNPVKKLIRGVGLSLTNQLPLVKSTLIKQAVGLPSISKI</sequence>
<dbReference type="GO" id="GO:0019168">
    <property type="term" value="F:2-polyprenylphenol 6-hydroxylase activity"/>
    <property type="evidence" value="ECO:0007669"/>
    <property type="project" value="TreeGrafter"/>
</dbReference>
<evidence type="ECO:0000256" key="3">
    <source>
        <dbReference type="ARBA" id="ARBA00005349"/>
    </source>
</evidence>
<organism evidence="9 10">
    <name type="scientific">Phocoenobacter atlanticus subsp. atlanticus</name>
    <dbReference type="NCBI Taxonomy" id="3061285"/>
    <lineage>
        <taxon>Bacteria</taxon>
        <taxon>Pseudomonadati</taxon>
        <taxon>Pseudomonadota</taxon>
        <taxon>Gammaproteobacteria</taxon>
        <taxon>Pasteurellales</taxon>
        <taxon>Pasteurellaceae</taxon>
        <taxon>Phocoenobacter</taxon>
        <taxon>Phocoenobacter atlanticus</taxon>
    </lineage>
</organism>
<dbReference type="GO" id="GO:0071949">
    <property type="term" value="F:FAD binding"/>
    <property type="evidence" value="ECO:0007669"/>
    <property type="project" value="InterPro"/>
</dbReference>
<keyword evidence="5" id="KW-0274">FAD</keyword>
<keyword evidence="10" id="KW-1185">Reference proteome</keyword>
<dbReference type="GO" id="GO:0006744">
    <property type="term" value="P:ubiquinone biosynthetic process"/>
    <property type="evidence" value="ECO:0007669"/>
    <property type="project" value="InterPro"/>
</dbReference>
<dbReference type="PRINTS" id="PR00420">
    <property type="entry name" value="RNGMNOXGNASE"/>
</dbReference>
<dbReference type="InterPro" id="IPR002938">
    <property type="entry name" value="FAD-bd"/>
</dbReference>
<evidence type="ECO:0000256" key="7">
    <source>
        <dbReference type="ARBA" id="ARBA00023033"/>
    </source>
</evidence>
<evidence type="ECO:0000256" key="1">
    <source>
        <dbReference type="ARBA" id="ARBA00001974"/>
    </source>
</evidence>
<evidence type="ECO:0000256" key="4">
    <source>
        <dbReference type="ARBA" id="ARBA00022630"/>
    </source>
</evidence>
<dbReference type="InterPro" id="IPR051205">
    <property type="entry name" value="UbiH/COQ6_monooxygenase"/>
</dbReference>
<dbReference type="Proteomes" id="UP001226020">
    <property type="component" value="Unassembled WGS sequence"/>
</dbReference>
<dbReference type="Pfam" id="PF01494">
    <property type="entry name" value="FAD_binding_3"/>
    <property type="match status" value="1"/>
</dbReference>
<dbReference type="InterPro" id="IPR036188">
    <property type="entry name" value="FAD/NAD-bd_sf"/>
</dbReference>
<proteinExistence type="inferred from homology"/>
<accession>A0AAW8CKM1</accession>
<keyword evidence="4" id="KW-0285">Flavoprotein</keyword>
<name>A0AAW8CKM1_9PAST</name>
<dbReference type="PANTHER" id="PTHR43876:SF7">
    <property type="entry name" value="UBIQUINONE BIOSYNTHESIS MONOOXYGENASE COQ6, MITOCHONDRIAL"/>
    <property type="match status" value="1"/>
</dbReference>
<protein>
    <submittedName>
        <fullName evidence="9">FAD-dependent monooxygenase</fullName>
    </submittedName>
</protein>
<evidence type="ECO:0000259" key="8">
    <source>
        <dbReference type="Pfam" id="PF01494"/>
    </source>
</evidence>
<feature type="domain" description="FAD-binding" evidence="8">
    <location>
        <begin position="4"/>
        <end position="346"/>
    </location>
</feature>
<evidence type="ECO:0000256" key="2">
    <source>
        <dbReference type="ARBA" id="ARBA00004749"/>
    </source>
</evidence>
<dbReference type="EMBL" id="JASAXT010000016">
    <property type="protein sequence ID" value="MDP8149129.1"/>
    <property type="molecule type" value="Genomic_DNA"/>
</dbReference>
<evidence type="ECO:0000313" key="9">
    <source>
        <dbReference type="EMBL" id="MDP8149129.1"/>
    </source>
</evidence>
<comment type="caution">
    <text evidence="9">The sequence shown here is derived from an EMBL/GenBank/DDBJ whole genome shotgun (WGS) entry which is preliminary data.</text>
</comment>
<comment type="pathway">
    <text evidence="2">Cofactor biosynthesis; ubiquinone biosynthesis.</text>
</comment>
<dbReference type="InterPro" id="IPR010971">
    <property type="entry name" value="UbiH/COQ6"/>
</dbReference>